<protein>
    <recommendedName>
        <fullName evidence="3">Nuclear receptor domain-containing protein</fullName>
    </recommendedName>
</protein>
<accession>A0AAN4ZEZ0</accession>
<organism evidence="1 2">
    <name type="scientific">Pristionchus mayeri</name>
    <dbReference type="NCBI Taxonomy" id="1317129"/>
    <lineage>
        <taxon>Eukaryota</taxon>
        <taxon>Metazoa</taxon>
        <taxon>Ecdysozoa</taxon>
        <taxon>Nematoda</taxon>
        <taxon>Chromadorea</taxon>
        <taxon>Rhabditida</taxon>
        <taxon>Rhabditina</taxon>
        <taxon>Diplogasteromorpha</taxon>
        <taxon>Diplogasteroidea</taxon>
        <taxon>Neodiplogasteridae</taxon>
        <taxon>Pristionchus</taxon>
    </lineage>
</organism>
<evidence type="ECO:0000313" key="2">
    <source>
        <dbReference type="Proteomes" id="UP001328107"/>
    </source>
</evidence>
<comment type="caution">
    <text evidence="1">The sequence shown here is derived from an EMBL/GenBank/DDBJ whole genome shotgun (WGS) entry which is preliminary data.</text>
</comment>
<gene>
    <name evidence="1" type="ORF">PMAYCL1PPCAC_05925</name>
</gene>
<dbReference type="Proteomes" id="UP001328107">
    <property type="component" value="Unassembled WGS sequence"/>
</dbReference>
<dbReference type="InterPro" id="IPR050274">
    <property type="entry name" value="Nuclear_hormone_rcpt_NR2"/>
</dbReference>
<feature type="non-terminal residue" evidence="1">
    <location>
        <position position="150"/>
    </location>
</feature>
<keyword evidence="2" id="KW-1185">Reference proteome</keyword>
<name>A0AAN4ZEZ0_9BILA</name>
<dbReference type="AlphaFoldDB" id="A0AAN4ZEZ0"/>
<dbReference type="PANTHER" id="PTHR24083">
    <property type="entry name" value="NUCLEAR HORMONE RECEPTOR"/>
    <property type="match status" value="1"/>
</dbReference>
<dbReference type="EMBL" id="BTRK01000002">
    <property type="protein sequence ID" value="GMR35730.1"/>
    <property type="molecule type" value="Genomic_DNA"/>
</dbReference>
<evidence type="ECO:0008006" key="3">
    <source>
        <dbReference type="Google" id="ProtNLM"/>
    </source>
</evidence>
<sequence length="150" mass="17078">MEAREHSGCLNKGACHRTHSIHSCQTCRMDSCLRGGMNPLFIATLKDPENNPIVVKFLRIFDHFQLCSSTESTSSCSLELVPVPKRSAAPSMVECTIERELQTFAYDNTPLGKPWRPGAWKCWPLADLLFSIEYMKTFEFFHPLSHQDKV</sequence>
<reference evidence="2" key="1">
    <citation type="submission" date="2022-10" db="EMBL/GenBank/DDBJ databases">
        <title>Genome assembly of Pristionchus species.</title>
        <authorList>
            <person name="Yoshida K."/>
            <person name="Sommer R.J."/>
        </authorList>
    </citation>
    <scope>NUCLEOTIDE SEQUENCE [LARGE SCALE GENOMIC DNA]</scope>
    <source>
        <strain evidence="2">RS5460</strain>
    </source>
</reference>
<proteinExistence type="predicted"/>
<evidence type="ECO:0000313" key="1">
    <source>
        <dbReference type="EMBL" id="GMR35730.1"/>
    </source>
</evidence>
<dbReference type="SUPFAM" id="SSF57716">
    <property type="entry name" value="Glucocorticoid receptor-like (DNA-binding domain)"/>
    <property type="match status" value="1"/>
</dbReference>